<organism evidence="1 2">
    <name type="scientific">Leekyejoonella antrihumi</name>
    <dbReference type="NCBI Taxonomy" id="1660198"/>
    <lineage>
        <taxon>Bacteria</taxon>
        <taxon>Bacillati</taxon>
        <taxon>Actinomycetota</taxon>
        <taxon>Actinomycetes</taxon>
        <taxon>Micrococcales</taxon>
        <taxon>Dermacoccaceae</taxon>
        <taxon>Leekyejoonella</taxon>
    </lineage>
</organism>
<dbReference type="EMBL" id="VCQV01000111">
    <property type="protein sequence ID" value="TWP31969.1"/>
    <property type="molecule type" value="Genomic_DNA"/>
</dbReference>
<proteinExistence type="predicted"/>
<dbReference type="RefSeq" id="WP_146321562.1">
    <property type="nucleotide sequence ID" value="NZ_VCQV01000111.1"/>
</dbReference>
<accession>A0A563DP80</accession>
<comment type="caution">
    <text evidence="1">The sequence shown here is derived from an EMBL/GenBank/DDBJ whole genome shotgun (WGS) entry which is preliminary data.</text>
</comment>
<evidence type="ECO:0000313" key="2">
    <source>
        <dbReference type="Proteomes" id="UP000320244"/>
    </source>
</evidence>
<sequence>MGGMGVLVWMAAHDHQSGYTDDLVCGQIVSWPLGWLRTGWVARVLEGSIAWSHEQAVGVLTGDAQRDEGGTYNLVTVNGRYLCYADASEEWDGHARDLALAFDLHSSDVPDDPRQTQMELLRIAQVWTAENADGPDNEPLVVEVATAPLWPQRPGYTYRGVILLAQ</sequence>
<evidence type="ECO:0000313" key="1">
    <source>
        <dbReference type="EMBL" id="TWP31969.1"/>
    </source>
</evidence>
<reference evidence="1 2" key="1">
    <citation type="submission" date="2019-05" db="EMBL/GenBank/DDBJ databases">
        <authorList>
            <person name="Lee S.D."/>
        </authorList>
    </citation>
    <scope>NUCLEOTIDE SEQUENCE [LARGE SCALE GENOMIC DNA]</scope>
    <source>
        <strain evidence="1 2">C5-26</strain>
    </source>
</reference>
<protein>
    <submittedName>
        <fullName evidence="1">Uncharacterized protein</fullName>
    </submittedName>
</protein>
<gene>
    <name evidence="1" type="ORF">FGL98_24950</name>
</gene>
<name>A0A563DP80_9MICO</name>
<reference evidence="1 2" key="2">
    <citation type="submission" date="2019-08" db="EMBL/GenBank/DDBJ databases">
        <title>Jejuicoccus antrihumi gen. nov., sp. nov., a new member of the family Dermacoccaceae isolated from a cave.</title>
        <authorList>
            <person name="Schumann P."/>
            <person name="Kim I.S."/>
        </authorList>
    </citation>
    <scope>NUCLEOTIDE SEQUENCE [LARGE SCALE GENOMIC DNA]</scope>
    <source>
        <strain evidence="1 2">C5-26</strain>
    </source>
</reference>
<dbReference type="Proteomes" id="UP000320244">
    <property type="component" value="Unassembled WGS sequence"/>
</dbReference>
<keyword evidence="2" id="KW-1185">Reference proteome</keyword>
<dbReference type="AlphaFoldDB" id="A0A563DP80"/>